<sequence>MLAPDKVLPTDVNLPDVQARPGQRVFTALDPCFVSAMGLDSMVVVVSRIVDAVWPEGPGVLSQVLRLLGAGAEDVPCTKFFGSLRPTRHPIETELCSYAFGLESHIWDVPALEPSQEGALIEVYLVLFLADLESNGYVLTARDVKANPGPSNNDVLSVLRGWNAETAASLSEIKSEISSMKNRVDALEKKMRDP</sequence>
<organism evidence="1 2">
    <name type="scientific">Rhipicephalus microplus</name>
    <name type="common">Cattle tick</name>
    <name type="synonym">Boophilus microplus</name>
    <dbReference type="NCBI Taxonomy" id="6941"/>
    <lineage>
        <taxon>Eukaryota</taxon>
        <taxon>Metazoa</taxon>
        <taxon>Ecdysozoa</taxon>
        <taxon>Arthropoda</taxon>
        <taxon>Chelicerata</taxon>
        <taxon>Arachnida</taxon>
        <taxon>Acari</taxon>
        <taxon>Parasitiformes</taxon>
        <taxon>Ixodida</taxon>
        <taxon>Ixodoidea</taxon>
        <taxon>Ixodidae</taxon>
        <taxon>Rhipicephalinae</taxon>
        <taxon>Rhipicephalus</taxon>
        <taxon>Boophilus</taxon>
    </lineage>
</organism>
<proteinExistence type="predicted"/>
<dbReference type="AlphaFoldDB" id="A0A9J6EIE5"/>
<accession>A0A9J6EIE5</accession>
<name>A0A9J6EIE5_RHIMP</name>
<comment type="caution">
    <text evidence="1">The sequence shown here is derived from an EMBL/GenBank/DDBJ whole genome shotgun (WGS) entry which is preliminary data.</text>
</comment>
<evidence type="ECO:0000313" key="1">
    <source>
        <dbReference type="EMBL" id="KAH8034182.1"/>
    </source>
</evidence>
<keyword evidence="2" id="KW-1185">Reference proteome</keyword>
<dbReference type="EMBL" id="JABSTU010000004">
    <property type="protein sequence ID" value="KAH8034182.1"/>
    <property type="molecule type" value="Genomic_DNA"/>
</dbReference>
<reference evidence="1" key="2">
    <citation type="submission" date="2021-09" db="EMBL/GenBank/DDBJ databases">
        <authorList>
            <person name="Jia N."/>
            <person name="Wang J."/>
            <person name="Shi W."/>
            <person name="Du L."/>
            <person name="Sun Y."/>
            <person name="Zhan W."/>
            <person name="Jiang J."/>
            <person name="Wang Q."/>
            <person name="Zhang B."/>
            <person name="Ji P."/>
            <person name="Sakyi L.B."/>
            <person name="Cui X."/>
            <person name="Yuan T."/>
            <person name="Jiang B."/>
            <person name="Yang W."/>
            <person name="Lam T.T.-Y."/>
            <person name="Chang Q."/>
            <person name="Ding S."/>
            <person name="Wang X."/>
            <person name="Zhu J."/>
            <person name="Ruan X."/>
            <person name="Zhao L."/>
            <person name="Wei J."/>
            <person name="Que T."/>
            <person name="Du C."/>
            <person name="Cheng J."/>
            <person name="Dai P."/>
            <person name="Han X."/>
            <person name="Huang E."/>
            <person name="Gao Y."/>
            <person name="Liu J."/>
            <person name="Shao H."/>
            <person name="Ye R."/>
            <person name="Li L."/>
            <person name="Wei W."/>
            <person name="Wang X."/>
            <person name="Wang C."/>
            <person name="Huo Q."/>
            <person name="Li W."/>
            <person name="Guo W."/>
            <person name="Chen H."/>
            <person name="Chen S."/>
            <person name="Zhou L."/>
            <person name="Zhou L."/>
            <person name="Ni X."/>
            <person name="Tian J."/>
            <person name="Zhou Y."/>
            <person name="Sheng Y."/>
            <person name="Liu T."/>
            <person name="Pan Y."/>
            <person name="Xia L."/>
            <person name="Li J."/>
            <person name="Zhao F."/>
            <person name="Cao W."/>
        </authorList>
    </citation>
    <scope>NUCLEOTIDE SEQUENCE</scope>
    <source>
        <strain evidence="1">Rmic-2018</strain>
        <tissue evidence="1">Larvae</tissue>
    </source>
</reference>
<gene>
    <name evidence="1" type="ORF">HPB51_021593</name>
</gene>
<dbReference type="Proteomes" id="UP000821866">
    <property type="component" value="Chromosome 2"/>
</dbReference>
<reference evidence="1" key="1">
    <citation type="journal article" date="2020" name="Cell">
        <title>Large-Scale Comparative Analyses of Tick Genomes Elucidate Their Genetic Diversity and Vector Capacities.</title>
        <authorList>
            <consortium name="Tick Genome and Microbiome Consortium (TIGMIC)"/>
            <person name="Jia N."/>
            <person name="Wang J."/>
            <person name="Shi W."/>
            <person name="Du L."/>
            <person name="Sun Y."/>
            <person name="Zhan W."/>
            <person name="Jiang J.F."/>
            <person name="Wang Q."/>
            <person name="Zhang B."/>
            <person name="Ji P."/>
            <person name="Bell-Sakyi L."/>
            <person name="Cui X.M."/>
            <person name="Yuan T.T."/>
            <person name="Jiang B.G."/>
            <person name="Yang W.F."/>
            <person name="Lam T.T."/>
            <person name="Chang Q.C."/>
            <person name="Ding S.J."/>
            <person name="Wang X.J."/>
            <person name="Zhu J.G."/>
            <person name="Ruan X.D."/>
            <person name="Zhao L."/>
            <person name="Wei J.T."/>
            <person name="Ye R.Z."/>
            <person name="Que T.C."/>
            <person name="Du C.H."/>
            <person name="Zhou Y.H."/>
            <person name="Cheng J.X."/>
            <person name="Dai P.F."/>
            <person name="Guo W.B."/>
            <person name="Han X.H."/>
            <person name="Huang E.J."/>
            <person name="Li L.F."/>
            <person name="Wei W."/>
            <person name="Gao Y.C."/>
            <person name="Liu J.Z."/>
            <person name="Shao H.Z."/>
            <person name="Wang X."/>
            <person name="Wang C.C."/>
            <person name="Yang T.C."/>
            <person name="Huo Q.B."/>
            <person name="Li W."/>
            <person name="Chen H.Y."/>
            <person name="Chen S.E."/>
            <person name="Zhou L.G."/>
            <person name="Ni X.B."/>
            <person name="Tian J.H."/>
            <person name="Sheng Y."/>
            <person name="Liu T."/>
            <person name="Pan Y.S."/>
            <person name="Xia L.Y."/>
            <person name="Li J."/>
            <person name="Zhao F."/>
            <person name="Cao W.C."/>
        </authorList>
    </citation>
    <scope>NUCLEOTIDE SEQUENCE</scope>
    <source>
        <strain evidence="1">Rmic-2018</strain>
    </source>
</reference>
<protein>
    <submittedName>
        <fullName evidence="1">Uncharacterized protein</fullName>
    </submittedName>
</protein>
<evidence type="ECO:0000313" key="2">
    <source>
        <dbReference type="Proteomes" id="UP000821866"/>
    </source>
</evidence>